<name>A0A6L9W1H8_9ACTN</name>
<keyword evidence="1" id="KW-1133">Transmembrane helix</keyword>
<keyword evidence="1" id="KW-0812">Transmembrane</keyword>
<dbReference type="EMBL" id="JAAGWG010000009">
    <property type="protein sequence ID" value="NEK85589.1"/>
    <property type="molecule type" value="Genomic_DNA"/>
</dbReference>
<dbReference type="InterPro" id="IPR019099">
    <property type="entry name" value="Uncharacterised_PGPGW_TM"/>
</dbReference>
<evidence type="ECO:0000313" key="3">
    <source>
        <dbReference type="Proteomes" id="UP000479241"/>
    </source>
</evidence>
<feature type="transmembrane region" description="Helical" evidence="1">
    <location>
        <begin position="62"/>
        <end position="85"/>
    </location>
</feature>
<evidence type="ECO:0000256" key="1">
    <source>
        <dbReference type="SAM" id="Phobius"/>
    </source>
</evidence>
<dbReference type="Pfam" id="PF09656">
    <property type="entry name" value="PGPGW"/>
    <property type="match status" value="1"/>
</dbReference>
<comment type="caution">
    <text evidence="2">The sequence shown here is derived from an EMBL/GenBank/DDBJ whole genome shotgun (WGS) entry which is preliminary data.</text>
</comment>
<protein>
    <submittedName>
        <fullName evidence="2">Uncharacterized protein</fullName>
    </submittedName>
</protein>
<dbReference type="Proteomes" id="UP000479241">
    <property type="component" value="Unassembled WGS sequence"/>
</dbReference>
<dbReference type="AlphaFoldDB" id="A0A6L9W1H8"/>
<evidence type="ECO:0000313" key="2">
    <source>
        <dbReference type="EMBL" id="NEK85589.1"/>
    </source>
</evidence>
<gene>
    <name evidence="2" type="ORF">GCU60_07420</name>
</gene>
<accession>A0A6L9W1H8</accession>
<organism evidence="2 3">
    <name type="scientific">Blastococcus saxobsidens</name>
    <dbReference type="NCBI Taxonomy" id="138336"/>
    <lineage>
        <taxon>Bacteria</taxon>
        <taxon>Bacillati</taxon>
        <taxon>Actinomycetota</taxon>
        <taxon>Actinomycetes</taxon>
        <taxon>Geodermatophilales</taxon>
        <taxon>Geodermatophilaceae</taxon>
        <taxon>Blastococcus</taxon>
    </lineage>
</organism>
<feature type="transmembrane region" description="Helical" evidence="1">
    <location>
        <begin position="129"/>
        <end position="151"/>
    </location>
</feature>
<feature type="transmembrane region" description="Helical" evidence="1">
    <location>
        <begin position="91"/>
        <end position="108"/>
    </location>
</feature>
<proteinExistence type="predicted"/>
<sequence>MPTAPQTARAPEFRVSGNTAEEARNRHGSTVCAHCTDGLGRPREVKPGSFRAKVHSNTAVAITWRVAVFTAGLLLVMLGIALTVLPGPLTIPPVLAGLWVWSTEFDWARRFFATFKRKAVAAWRHARQHPVSSLAVTVGGLAAAGVAFWAVGHFQLVDKATTALGL</sequence>
<keyword evidence="1" id="KW-0472">Membrane</keyword>
<reference evidence="2 3" key="1">
    <citation type="submission" date="2019-12" db="EMBL/GenBank/DDBJ databases">
        <title>the WGS of Blastococcus saxobsidens 67B17.</title>
        <authorList>
            <person name="Jiang Z."/>
        </authorList>
    </citation>
    <scope>NUCLEOTIDE SEQUENCE [LARGE SCALE GENOMIC DNA]</scope>
    <source>
        <strain evidence="2 3">67B17</strain>
    </source>
</reference>
<dbReference type="RefSeq" id="WP_163203773.1">
    <property type="nucleotide sequence ID" value="NZ_JAAGWG010000009.1"/>
</dbReference>